<evidence type="ECO:0000313" key="2">
    <source>
        <dbReference type="Proteomes" id="UP000696413"/>
    </source>
</evidence>
<proteinExistence type="predicted"/>
<organism evidence="1 2">
    <name type="scientific">Mycolicibacterium goodii</name>
    <name type="common">Mycobacterium goodii</name>
    <dbReference type="NCBI Taxonomy" id="134601"/>
    <lineage>
        <taxon>Bacteria</taxon>
        <taxon>Bacillati</taxon>
        <taxon>Actinomycetota</taxon>
        <taxon>Actinomycetes</taxon>
        <taxon>Mycobacteriales</taxon>
        <taxon>Mycobacteriaceae</taxon>
        <taxon>Mycolicibacterium</taxon>
    </lineage>
</organism>
<reference evidence="1 2" key="1">
    <citation type="submission" date="2021-05" db="EMBL/GenBank/DDBJ databases">
        <title>Draft Genome Sequences of Clinical Respiratory Isolates of Mycobacterium goodii Recovered in Ireland.</title>
        <authorList>
            <person name="Flanagan P.R."/>
            <person name="Mok S."/>
            <person name="Roycroft E."/>
            <person name="Rogers T.R."/>
            <person name="Fitzgibbon M."/>
        </authorList>
    </citation>
    <scope>NUCLEOTIDE SEQUENCE [LARGE SCALE GENOMIC DNA]</scope>
    <source>
        <strain evidence="1 2">14IE55</strain>
    </source>
</reference>
<sequence>MTTNTNDTTALTDQPLAGRLVGENFDGWSDEIKRDFDENQFNGKVGGRLLSETPRARVWEIRLQPGERVGAHRHVLDYFWTAVNAGSSRQHTSDGTTREVSYAPGETRYFNFGVGEYLLHDLENIGTTELVFTTVEFLDSLNPALELG</sequence>
<comment type="caution">
    <text evidence="1">The sequence shown here is derived from an EMBL/GenBank/DDBJ whole genome shotgun (WGS) entry which is preliminary data.</text>
</comment>
<dbReference type="InterPro" id="IPR014710">
    <property type="entry name" value="RmlC-like_jellyroll"/>
</dbReference>
<dbReference type="Gene3D" id="2.60.120.10">
    <property type="entry name" value="Jelly Rolls"/>
    <property type="match status" value="1"/>
</dbReference>
<protein>
    <recommendedName>
        <fullName evidence="3">Cupin domain-containing protein</fullName>
    </recommendedName>
</protein>
<evidence type="ECO:0008006" key="3">
    <source>
        <dbReference type="Google" id="ProtNLM"/>
    </source>
</evidence>
<evidence type="ECO:0000313" key="1">
    <source>
        <dbReference type="EMBL" id="MBU8826604.1"/>
    </source>
</evidence>
<dbReference type="InterPro" id="IPR011051">
    <property type="entry name" value="RmlC_Cupin_sf"/>
</dbReference>
<dbReference type="SUPFAM" id="SSF51182">
    <property type="entry name" value="RmlC-like cupins"/>
    <property type="match status" value="1"/>
</dbReference>
<dbReference type="EMBL" id="JAHBOM010000027">
    <property type="protein sequence ID" value="MBU8826604.1"/>
    <property type="molecule type" value="Genomic_DNA"/>
</dbReference>
<gene>
    <name evidence="1" type="ORF">KL859_27505</name>
</gene>
<dbReference type="Proteomes" id="UP000696413">
    <property type="component" value="Unassembled WGS sequence"/>
</dbReference>
<name>A0ABS6HV97_MYCGD</name>
<keyword evidence="2" id="KW-1185">Reference proteome</keyword>
<dbReference type="RefSeq" id="WP_073679553.1">
    <property type="nucleotide sequence ID" value="NZ_JAHBOL010000031.1"/>
</dbReference>
<accession>A0ABS6HV97</accession>